<keyword evidence="6" id="KW-1185">Reference proteome</keyword>
<dbReference type="PANTHER" id="PTHR12354">
    <property type="entry name" value="INTERFERON-RELATED DEVELOPMENTAL REGULATOR"/>
    <property type="match status" value="1"/>
</dbReference>
<evidence type="ECO:0000313" key="5">
    <source>
        <dbReference type="EMBL" id="KAH7567521.1"/>
    </source>
</evidence>
<sequence length="501" mass="55556">MKNKRISAVSALLSDALDYLRRREENLIGGLSEEDEEKPNKGRCDDGLVREADEERSYRLRQWLCNTQRKNAAMLDSDDDNSSVSSSSTMRSDFMSVSGTEEVQIEKDSLLDQALDALYEKRGSTREKALSSIIEAFNSNLQHQFVEKKFATLLHQCLGSVKRGSSKEIALASHAVGLLALTVGFGESAREIFEESVTPLSQALKSGSESSKLASLLECLAIITFVGGNDPEETEQSMQIMWQLVHPKLGSNVVAVKPSTAVITAMVSAWSFLLTTLDGWTLDPKHWQQSISYFSGLLDKDDRSVRIAAGEALALIFEIGSLEKFYAESKGSKDGSQEGYAHVQGLKGKILNQVKNLSMEAGGKGSAKKDLTSQRNLFKDILEFLEDGYCPETSLKIGGDLFKTSTWSQLIQLNFLKRFLGGGFVKHMQENEFLHDVFGFTPKRKNLPGTEHHISGSEKRMYRSPNSVVNKARTQLLNKQRMQSEGRNAGHYAVNAGEEEM</sequence>
<dbReference type="Proteomes" id="UP000827721">
    <property type="component" value="Unassembled WGS sequence"/>
</dbReference>
<dbReference type="Pfam" id="PF05004">
    <property type="entry name" value="IFRD"/>
    <property type="match status" value="1"/>
</dbReference>
<reference evidence="5 6" key="1">
    <citation type="submission" date="2021-02" db="EMBL/GenBank/DDBJ databases">
        <title>Plant Genome Project.</title>
        <authorList>
            <person name="Zhang R.-G."/>
        </authorList>
    </citation>
    <scope>NUCLEOTIDE SEQUENCE [LARGE SCALE GENOMIC DNA]</scope>
    <source>
        <tissue evidence="5">Leaves</tissue>
    </source>
</reference>
<name>A0ABQ8HT28_9ROSI</name>
<evidence type="ECO:0000313" key="6">
    <source>
        <dbReference type="Proteomes" id="UP000827721"/>
    </source>
</evidence>
<organism evidence="5 6">
    <name type="scientific">Xanthoceras sorbifolium</name>
    <dbReference type="NCBI Taxonomy" id="99658"/>
    <lineage>
        <taxon>Eukaryota</taxon>
        <taxon>Viridiplantae</taxon>
        <taxon>Streptophyta</taxon>
        <taxon>Embryophyta</taxon>
        <taxon>Tracheophyta</taxon>
        <taxon>Spermatophyta</taxon>
        <taxon>Magnoliopsida</taxon>
        <taxon>eudicotyledons</taxon>
        <taxon>Gunneridae</taxon>
        <taxon>Pentapetalae</taxon>
        <taxon>rosids</taxon>
        <taxon>malvids</taxon>
        <taxon>Sapindales</taxon>
        <taxon>Sapindaceae</taxon>
        <taxon>Xanthoceroideae</taxon>
        <taxon>Xanthoceras</taxon>
    </lineage>
</organism>
<evidence type="ECO:0000256" key="1">
    <source>
        <dbReference type="ARBA" id="ARBA00008828"/>
    </source>
</evidence>
<dbReference type="InterPro" id="IPR011989">
    <property type="entry name" value="ARM-like"/>
</dbReference>
<dbReference type="EMBL" id="JAFEMO010000007">
    <property type="protein sequence ID" value="KAH7567521.1"/>
    <property type="molecule type" value="Genomic_DNA"/>
</dbReference>
<feature type="region of interest" description="Disordered" evidence="2">
    <location>
        <begin position="74"/>
        <end position="93"/>
    </location>
</feature>
<dbReference type="PANTHER" id="PTHR12354:SF1">
    <property type="entry name" value="INTERFERON-RELATED DEVELOPMENTAL REGULATOR 1"/>
    <property type="match status" value="1"/>
</dbReference>
<feature type="region of interest" description="Disordered" evidence="2">
    <location>
        <begin position="481"/>
        <end position="501"/>
    </location>
</feature>
<dbReference type="InterPro" id="IPR007701">
    <property type="entry name" value="Interferon-rel_develop_reg_N"/>
</dbReference>
<evidence type="ECO:0000259" key="3">
    <source>
        <dbReference type="Pfam" id="PF04836"/>
    </source>
</evidence>
<dbReference type="Pfam" id="PF04836">
    <property type="entry name" value="IFRD_C"/>
    <property type="match status" value="1"/>
</dbReference>
<accession>A0ABQ8HT28</accession>
<feature type="domain" description="Interferon-related developmental regulator N-terminal" evidence="4">
    <location>
        <begin position="86"/>
        <end position="386"/>
    </location>
</feature>
<proteinExistence type="inferred from homology"/>
<evidence type="ECO:0000259" key="4">
    <source>
        <dbReference type="Pfam" id="PF05004"/>
    </source>
</evidence>
<protein>
    <recommendedName>
        <fullName evidence="7">Interferon-related developmental regulator 1</fullName>
    </recommendedName>
</protein>
<dbReference type="InterPro" id="IPR006921">
    <property type="entry name" value="Interferon-rel_develop_reg_C"/>
</dbReference>
<feature type="compositionally biased region" description="Low complexity" evidence="2">
    <location>
        <begin position="82"/>
        <end position="93"/>
    </location>
</feature>
<dbReference type="SUPFAM" id="SSF48371">
    <property type="entry name" value="ARM repeat"/>
    <property type="match status" value="1"/>
</dbReference>
<gene>
    <name evidence="5" type="ORF">JRO89_XS07G0086300</name>
</gene>
<dbReference type="Gene3D" id="1.25.10.10">
    <property type="entry name" value="Leucine-rich Repeat Variant"/>
    <property type="match status" value="1"/>
</dbReference>
<evidence type="ECO:0000256" key="2">
    <source>
        <dbReference type="SAM" id="MobiDB-lite"/>
    </source>
</evidence>
<dbReference type="InterPro" id="IPR039777">
    <property type="entry name" value="IFRD"/>
</dbReference>
<feature type="domain" description="Interferon-related developmental regulator C-terminal" evidence="3">
    <location>
        <begin position="431"/>
        <end position="484"/>
    </location>
</feature>
<comment type="caution">
    <text evidence="5">The sequence shown here is derived from an EMBL/GenBank/DDBJ whole genome shotgun (WGS) entry which is preliminary data.</text>
</comment>
<comment type="similarity">
    <text evidence="1">Belongs to the IFRD family.</text>
</comment>
<evidence type="ECO:0008006" key="7">
    <source>
        <dbReference type="Google" id="ProtNLM"/>
    </source>
</evidence>
<dbReference type="InterPro" id="IPR016024">
    <property type="entry name" value="ARM-type_fold"/>
</dbReference>